<protein>
    <submittedName>
        <fullName evidence="1 2">Uncharacterized protein</fullName>
    </submittedName>
</protein>
<keyword evidence="3" id="KW-1185">Reference proteome</keyword>
<reference evidence="3" key="1">
    <citation type="submission" date="2012-12" db="EMBL/GenBank/DDBJ databases">
        <authorList>
            <person name="Hellsten U."/>
            <person name="Grimwood J."/>
            <person name="Chapman J.A."/>
            <person name="Shapiro H."/>
            <person name="Aerts A."/>
            <person name="Otillar R.P."/>
            <person name="Terry A.Y."/>
            <person name="Boore J.L."/>
            <person name="Simakov O."/>
            <person name="Marletaz F."/>
            <person name="Cho S.-J."/>
            <person name="Edsinger-Gonzales E."/>
            <person name="Havlak P."/>
            <person name="Kuo D.-H."/>
            <person name="Larsson T."/>
            <person name="Lv J."/>
            <person name="Arendt D."/>
            <person name="Savage R."/>
            <person name="Osoegawa K."/>
            <person name="de Jong P."/>
            <person name="Lindberg D.R."/>
            <person name="Seaver E.C."/>
            <person name="Weisblat D.A."/>
            <person name="Putnam N.H."/>
            <person name="Grigoriev I.V."/>
            <person name="Rokhsar D.S."/>
        </authorList>
    </citation>
    <scope>NUCLEOTIDE SEQUENCE</scope>
</reference>
<dbReference type="HOGENOM" id="CLU_390928_0_0_1"/>
<dbReference type="KEGG" id="hro:HELRODRAFT_171690"/>
<dbReference type="EnsemblMetazoa" id="HelroT171690">
    <property type="protein sequence ID" value="HelroP171690"/>
    <property type="gene ID" value="HelroG171690"/>
</dbReference>
<evidence type="ECO:0000313" key="3">
    <source>
        <dbReference type="Proteomes" id="UP000015101"/>
    </source>
</evidence>
<dbReference type="GeneID" id="20203750"/>
<dbReference type="Proteomes" id="UP000015101">
    <property type="component" value="Unassembled WGS sequence"/>
</dbReference>
<dbReference type="AlphaFoldDB" id="T1F4K1"/>
<sequence>MGKINCLFELKQNSSIDDIFHSFNSEVDKCSDDCCLDSSSLLLKRLWKEQDGPQIGQTNNLIDNIHKHQHFSCSSDVFSIENSSFPSSSSVMDNPWILPASNFCTDGSLSPGAKSDHNSTSYGSLQHNSCLSDLLQMSSKYEAVKFDEGEEWELNDQQTSFDFNKIKPNNSNAKSSSKYRLLSKSSCREDLTSHDAGYYSPFSTGVNLYAFNSEEEDDVRKNLNYKPFLSPTDSQLSWEQQNNFNSNNNNNLRNKNNGTDGRMAKTKINIMNSLKGFDDDNISEIGGNIGGNVRNSNVFTFEHNSSGYEYTSHNEEDDKDVKMASDKRVNEDFNNEDIFCKNFIEHMLDNFDDLNEDDMSNDTIDPWMNKYDNHLFQPVSGVLSSQQASFKNNHSNPLPISKLKISNSDASANKFNLADFNSMDQRLKHIMDAYLAESMRMQGNYMSKEGVPNSDTIFGDGMNNIKNSKMNVSHGLMNHSQLLTDFNMWPPSLKQQYLENVIQEYEKVKQFSPTVDGNFNKINLQNNVSPGTTNNIFPSNLFPGQASNIYDNVYNRGTTTNSNAQNSIYQNKQSNNKNVMFGNLPPPMNHNLLLSKMRHASPSYISNASAKMLNNTAFPHYNSYKWQCKPNSQMQQQQPQQQQLHHSLFTNQPNNISYNANNSANLFMKTSNYMMGSPVNNNFILNPGFCSMPQNNLRPIKYAVRV</sequence>
<evidence type="ECO:0000313" key="2">
    <source>
        <dbReference type="EnsemblMetazoa" id="HelroP171690"/>
    </source>
</evidence>
<dbReference type="EMBL" id="AMQM01003916">
    <property type="status" value="NOT_ANNOTATED_CDS"/>
    <property type="molecule type" value="Genomic_DNA"/>
</dbReference>
<proteinExistence type="predicted"/>
<accession>T1F4K1</accession>
<dbReference type="EMBL" id="KB096365">
    <property type="protein sequence ID" value="ESO05321.1"/>
    <property type="molecule type" value="Genomic_DNA"/>
</dbReference>
<reference evidence="1 3" key="2">
    <citation type="journal article" date="2013" name="Nature">
        <title>Insights into bilaterian evolution from three spiralian genomes.</title>
        <authorList>
            <person name="Simakov O."/>
            <person name="Marletaz F."/>
            <person name="Cho S.J."/>
            <person name="Edsinger-Gonzales E."/>
            <person name="Havlak P."/>
            <person name="Hellsten U."/>
            <person name="Kuo D.H."/>
            <person name="Larsson T."/>
            <person name="Lv J."/>
            <person name="Arendt D."/>
            <person name="Savage R."/>
            <person name="Osoegawa K."/>
            <person name="de Jong P."/>
            <person name="Grimwood J."/>
            <person name="Chapman J.A."/>
            <person name="Shapiro H."/>
            <person name="Aerts A."/>
            <person name="Otillar R.P."/>
            <person name="Terry A.Y."/>
            <person name="Boore J.L."/>
            <person name="Grigoriev I.V."/>
            <person name="Lindberg D.R."/>
            <person name="Seaver E.C."/>
            <person name="Weisblat D.A."/>
            <person name="Putnam N.H."/>
            <person name="Rokhsar D.S."/>
        </authorList>
    </citation>
    <scope>NUCLEOTIDE SEQUENCE</scope>
</reference>
<dbReference type="InParanoid" id="T1F4K1"/>
<reference evidence="2" key="3">
    <citation type="submission" date="2015-06" db="UniProtKB">
        <authorList>
            <consortium name="EnsemblMetazoa"/>
        </authorList>
    </citation>
    <scope>IDENTIFICATION</scope>
</reference>
<name>T1F4K1_HELRO</name>
<gene>
    <name evidence="2" type="primary">20203750</name>
    <name evidence="1" type="ORF">HELRODRAFT_171690</name>
</gene>
<evidence type="ECO:0000313" key="1">
    <source>
        <dbReference type="EMBL" id="ESO05321.1"/>
    </source>
</evidence>
<organism evidence="2 3">
    <name type="scientific">Helobdella robusta</name>
    <name type="common">Californian leech</name>
    <dbReference type="NCBI Taxonomy" id="6412"/>
    <lineage>
        <taxon>Eukaryota</taxon>
        <taxon>Metazoa</taxon>
        <taxon>Spiralia</taxon>
        <taxon>Lophotrochozoa</taxon>
        <taxon>Annelida</taxon>
        <taxon>Clitellata</taxon>
        <taxon>Hirudinea</taxon>
        <taxon>Rhynchobdellida</taxon>
        <taxon>Glossiphoniidae</taxon>
        <taxon>Helobdella</taxon>
    </lineage>
</organism>
<dbReference type="CTD" id="20203750"/>
<dbReference type="RefSeq" id="XP_009016636.1">
    <property type="nucleotide sequence ID" value="XM_009018388.1"/>
</dbReference>